<dbReference type="EMBL" id="JACJSI010000429">
    <property type="protein sequence ID" value="MBD2536297.1"/>
    <property type="molecule type" value="Genomic_DNA"/>
</dbReference>
<evidence type="ECO:0000313" key="1">
    <source>
        <dbReference type="EMBL" id="MBD2536297.1"/>
    </source>
</evidence>
<comment type="caution">
    <text evidence="1">The sequence shown here is derived from an EMBL/GenBank/DDBJ whole genome shotgun (WGS) entry which is preliminary data.</text>
</comment>
<dbReference type="RefSeq" id="WP_190947035.1">
    <property type="nucleotide sequence ID" value="NZ_JACJSI010000429.1"/>
</dbReference>
<dbReference type="Proteomes" id="UP000623440">
    <property type="component" value="Unassembled WGS sequence"/>
</dbReference>
<evidence type="ECO:0000313" key="2">
    <source>
        <dbReference type="Proteomes" id="UP000623440"/>
    </source>
</evidence>
<sequence length="92" mass="10059">MEKRILIASLSFLLGSGLFLIDSMFEIAQHFSPMSLLHLSEGVLFLIGSIFFMPSSSSSSPSLPKTDCNSYLETQGKLVPVATDYTDESPHT</sequence>
<protein>
    <submittedName>
        <fullName evidence="1">Uncharacterized protein</fullName>
    </submittedName>
</protein>
<gene>
    <name evidence="1" type="ORF">H6G97_46235</name>
</gene>
<organism evidence="1 2">
    <name type="scientific">Nostoc flagelliforme FACHB-838</name>
    <dbReference type="NCBI Taxonomy" id="2692904"/>
    <lineage>
        <taxon>Bacteria</taxon>
        <taxon>Bacillati</taxon>
        <taxon>Cyanobacteriota</taxon>
        <taxon>Cyanophyceae</taxon>
        <taxon>Nostocales</taxon>
        <taxon>Nostocaceae</taxon>
        <taxon>Nostoc</taxon>
    </lineage>
</organism>
<accession>A0ABR8E3J6</accession>
<keyword evidence="2" id="KW-1185">Reference proteome</keyword>
<name>A0ABR8E3J6_9NOSO</name>
<proteinExistence type="predicted"/>
<reference evidence="1 2" key="1">
    <citation type="journal article" date="2020" name="ISME J.">
        <title>Comparative genomics reveals insights into cyanobacterial evolution and habitat adaptation.</title>
        <authorList>
            <person name="Chen M.Y."/>
            <person name="Teng W.K."/>
            <person name="Zhao L."/>
            <person name="Hu C.X."/>
            <person name="Zhou Y.K."/>
            <person name="Han B.P."/>
            <person name="Song L.R."/>
            <person name="Shu W.S."/>
        </authorList>
    </citation>
    <scope>NUCLEOTIDE SEQUENCE [LARGE SCALE GENOMIC DNA]</scope>
    <source>
        <strain evidence="1 2">FACHB-838</strain>
    </source>
</reference>